<dbReference type="Proteomes" id="UP000007266">
    <property type="component" value="Unassembled WGS sequence"/>
</dbReference>
<sequence>MVGLEGADDTLGANAETEGATSSGTHPASGPVMDVPAAEQPAGKGPVPLPDH</sequence>
<name>A0A139W9D0_TRICA</name>
<proteinExistence type="predicted"/>
<evidence type="ECO:0000313" key="3">
    <source>
        <dbReference type="Proteomes" id="UP000007266"/>
    </source>
</evidence>
<evidence type="ECO:0000313" key="2">
    <source>
        <dbReference type="EMBL" id="KXZ75888.1"/>
    </source>
</evidence>
<reference evidence="2 3" key="1">
    <citation type="journal article" date="2008" name="Nature">
        <title>The genome of the model beetle and pest Tribolium castaneum.</title>
        <authorList>
            <consortium name="Tribolium Genome Sequencing Consortium"/>
            <person name="Richards S."/>
            <person name="Gibbs R.A."/>
            <person name="Weinstock G.M."/>
            <person name="Brown S.J."/>
            <person name="Denell R."/>
            <person name="Beeman R.W."/>
            <person name="Gibbs R."/>
            <person name="Beeman R.W."/>
            <person name="Brown S.J."/>
            <person name="Bucher G."/>
            <person name="Friedrich M."/>
            <person name="Grimmelikhuijzen C.J."/>
            <person name="Klingler M."/>
            <person name="Lorenzen M."/>
            <person name="Richards S."/>
            <person name="Roth S."/>
            <person name="Schroder R."/>
            <person name="Tautz D."/>
            <person name="Zdobnov E.M."/>
            <person name="Muzny D."/>
            <person name="Gibbs R.A."/>
            <person name="Weinstock G.M."/>
            <person name="Attaway T."/>
            <person name="Bell S."/>
            <person name="Buhay C.J."/>
            <person name="Chandrabose M.N."/>
            <person name="Chavez D."/>
            <person name="Clerk-Blankenburg K.P."/>
            <person name="Cree A."/>
            <person name="Dao M."/>
            <person name="Davis C."/>
            <person name="Chacko J."/>
            <person name="Dinh H."/>
            <person name="Dugan-Rocha S."/>
            <person name="Fowler G."/>
            <person name="Garner T.T."/>
            <person name="Garnes J."/>
            <person name="Gnirke A."/>
            <person name="Hawes A."/>
            <person name="Hernandez J."/>
            <person name="Hines S."/>
            <person name="Holder M."/>
            <person name="Hume J."/>
            <person name="Jhangiani S.N."/>
            <person name="Joshi V."/>
            <person name="Khan Z.M."/>
            <person name="Jackson L."/>
            <person name="Kovar C."/>
            <person name="Kowis A."/>
            <person name="Lee S."/>
            <person name="Lewis L.R."/>
            <person name="Margolis J."/>
            <person name="Morgan M."/>
            <person name="Nazareth L.V."/>
            <person name="Nguyen N."/>
            <person name="Okwuonu G."/>
            <person name="Parker D."/>
            <person name="Richards S."/>
            <person name="Ruiz S.J."/>
            <person name="Santibanez J."/>
            <person name="Savard J."/>
            <person name="Scherer S.E."/>
            <person name="Schneider B."/>
            <person name="Sodergren E."/>
            <person name="Tautz D."/>
            <person name="Vattahil S."/>
            <person name="Villasana D."/>
            <person name="White C.S."/>
            <person name="Wright R."/>
            <person name="Park Y."/>
            <person name="Beeman R.W."/>
            <person name="Lord J."/>
            <person name="Oppert B."/>
            <person name="Lorenzen M."/>
            <person name="Brown S."/>
            <person name="Wang L."/>
            <person name="Savard J."/>
            <person name="Tautz D."/>
            <person name="Richards S."/>
            <person name="Weinstock G."/>
            <person name="Gibbs R.A."/>
            <person name="Liu Y."/>
            <person name="Worley K."/>
            <person name="Weinstock G."/>
            <person name="Elsik C.G."/>
            <person name="Reese J.T."/>
            <person name="Elhaik E."/>
            <person name="Landan G."/>
            <person name="Graur D."/>
            <person name="Arensburger P."/>
            <person name="Atkinson P."/>
            <person name="Beeman R.W."/>
            <person name="Beidler J."/>
            <person name="Brown S.J."/>
            <person name="Demuth J.P."/>
            <person name="Drury D.W."/>
            <person name="Du Y.Z."/>
            <person name="Fujiwara H."/>
            <person name="Lorenzen M."/>
            <person name="Maselli V."/>
            <person name="Osanai M."/>
            <person name="Park Y."/>
            <person name="Robertson H.M."/>
            <person name="Tu Z."/>
            <person name="Wang J.J."/>
            <person name="Wang S."/>
            <person name="Richards S."/>
            <person name="Song H."/>
            <person name="Zhang L."/>
            <person name="Sodergren E."/>
            <person name="Werner D."/>
            <person name="Stanke M."/>
            <person name="Morgenstern B."/>
            <person name="Solovyev V."/>
            <person name="Kosarev P."/>
            <person name="Brown G."/>
            <person name="Chen H.C."/>
            <person name="Ermolaeva O."/>
            <person name="Hlavina W."/>
            <person name="Kapustin Y."/>
            <person name="Kiryutin B."/>
            <person name="Kitts P."/>
            <person name="Maglott D."/>
            <person name="Pruitt K."/>
            <person name="Sapojnikov V."/>
            <person name="Souvorov A."/>
            <person name="Mackey A.J."/>
            <person name="Waterhouse R.M."/>
            <person name="Wyder S."/>
            <person name="Zdobnov E.M."/>
            <person name="Zdobnov E.M."/>
            <person name="Wyder S."/>
            <person name="Kriventseva E.V."/>
            <person name="Kadowaki T."/>
            <person name="Bork P."/>
            <person name="Aranda M."/>
            <person name="Bao R."/>
            <person name="Beermann A."/>
            <person name="Berns N."/>
            <person name="Bolognesi R."/>
            <person name="Bonneton F."/>
            <person name="Bopp D."/>
            <person name="Brown S.J."/>
            <person name="Bucher G."/>
            <person name="Butts T."/>
            <person name="Chaumot A."/>
            <person name="Denell R.E."/>
            <person name="Ferrier D.E."/>
            <person name="Friedrich M."/>
            <person name="Gordon C.M."/>
            <person name="Jindra M."/>
            <person name="Klingler M."/>
            <person name="Lan Q."/>
            <person name="Lattorff H.M."/>
            <person name="Laudet V."/>
            <person name="von Levetsow C."/>
            <person name="Liu Z."/>
            <person name="Lutz R."/>
            <person name="Lynch J.A."/>
            <person name="da Fonseca R.N."/>
            <person name="Posnien N."/>
            <person name="Reuter R."/>
            <person name="Roth S."/>
            <person name="Savard J."/>
            <person name="Schinko J.B."/>
            <person name="Schmitt C."/>
            <person name="Schoppmeier M."/>
            <person name="Schroder R."/>
            <person name="Shippy T.D."/>
            <person name="Simonnet F."/>
            <person name="Marques-Souza H."/>
            <person name="Tautz D."/>
            <person name="Tomoyasu Y."/>
            <person name="Trauner J."/>
            <person name="Van der Zee M."/>
            <person name="Vervoort M."/>
            <person name="Wittkopp N."/>
            <person name="Wimmer E.A."/>
            <person name="Yang X."/>
            <person name="Jones A.K."/>
            <person name="Sattelle D.B."/>
            <person name="Ebert P.R."/>
            <person name="Nelson D."/>
            <person name="Scott J.G."/>
            <person name="Beeman R.W."/>
            <person name="Muthukrishnan S."/>
            <person name="Kramer K.J."/>
            <person name="Arakane Y."/>
            <person name="Beeman R.W."/>
            <person name="Zhu Q."/>
            <person name="Hogenkamp D."/>
            <person name="Dixit R."/>
            <person name="Oppert B."/>
            <person name="Jiang H."/>
            <person name="Zou Z."/>
            <person name="Marshall J."/>
            <person name="Elpidina E."/>
            <person name="Vinokurov K."/>
            <person name="Oppert C."/>
            <person name="Zou Z."/>
            <person name="Evans J."/>
            <person name="Lu Z."/>
            <person name="Zhao P."/>
            <person name="Sumathipala N."/>
            <person name="Altincicek B."/>
            <person name="Vilcinskas A."/>
            <person name="Williams M."/>
            <person name="Hultmark D."/>
            <person name="Hetru C."/>
            <person name="Jiang H."/>
            <person name="Grimmelikhuijzen C.J."/>
            <person name="Hauser F."/>
            <person name="Cazzamali G."/>
            <person name="Williamson M."/>
            <person name="Park Y."/>
            <person name="Li B."/>
            <person name="Tanaka Y."/>
            <person name="Predel R."/>
            <person name="Neupert S."/>
            <person name="Schachtner J."/>
            <person name="Verleyen P."/>
            <person name="Raible F."/>
            <person name="Bork P."/>
            <person name="Friedrich M."/>
            <person name="Walden K.K."/>
            <person name="Robertson H.M."/>
            <person name="Angeli S."/>
            <person name="Foret S."/>
            <person name="Bucher G."/>
            <person name="Schuetz S."/>
            <person name="Maleszka R."/>
            <person name="Wimmer E.A."/>
            <person name="Beeman R.W."/>
            <person name="Lorenzen M."/>
            <person name="Tomoyasu Y."/>
            <person name="Miller S.C."/>
            <person name="Grossmann D."/>
            <person name="Bucher G."/>
        </authorList>
    </citation>
    <scope>NUCLEOTIDE SEQUENCE [LARGE SCALE GENOMIC DNA]</scope>
    <source>
        <strain evidence="2 3">Georgia GA2</strain>
    </source>
</reference>
<organism evidence="2 3">
    <name type="scientific">Tribolium castaneum</name>
    <name type="common">Red flour beetle</name>
    <dbReference type="NCBI Taxonomy" id="7070"/>
    <lineage>
        <taxon>Eukaryota</taxon>
        <taxon>Metazoa</taxon>
        <taxon>Ecdysozoa</taxon>
        <taxon>Arthropoda</taxon>
        <taxon>Hexapoda</taxon>
        <taxon>Insecta</taxon>
        <taxon>Pterygota</taxon>
        <taxon>Neoptera</taxon>
        <taxon>Endopterygota</taxon>
        <taxon>Coleoptera</taxon>
        <taxon>Polyphaga</taxon>
        <taxon>Cucujiformia</taxon>
        <taxon>Tenebrionidae</taxon>
        <taxon>Tenebrionidae incertae sedis</taxon>
        <taxon>Tribolium</taxon>
    </lineage>
</organism>
<evidence type="ECO:0000256" key="1">
    <source>
        <dbReference type="SAM" id="MobiDB-lite"/>
    </source>
</evidence>
<feature type="region of interest" description="Disordered" evidence="1">
    <location>
        <begin position="1"/>
        <end position="52"/>
    </location>
</feature>
<dbReference type="EMBL" id="KQ972491">
    <property type="protein sequence ID" value="KXZ75888.1"/>
    <property type="molecule type" value="Genomic_DNA"/>
</dbReference>
<accession>A0A139W9D0</accession>
<gene>
    <name evidence="2" type="primary">AUGUSTUS-3.0.2_31591</name>
    <name evidence="2" type="ORF">TcasGA2_TC031591</name>
</gene>
<reference evidence="2 3" key="2">
    <citation type="journal article" date="2010" name="Nucleic Acids Res.">
        <title>BeetleBase in 2010: revisions to provide comprehensive genomic information for Tribolium castaneum.</title>
        <authorList>
            <person name="Kim H.S."/>
            <person name="Murphy T."/>
            <person name="Xia J."/>
            <person name="Caragea D."/>
            <person name="Park Y."/>
            <person name="Beeman R.W."/>
            <person name="Lorenzen M.D."/>
            <person name="Butcher S."/>
            <person name="Manak J.R."/>
            <person name="Brown S.J."/>
        </authorList>
    </citation>
    <scope>NUCLEOTIDE SEQUENCE [LARGE SCALE GENOMIC DNA]</scope>
    <source>
        <strain evidence="2 3">Georgia GA2</strain>
    </source>
</reference>
<dbReference type="AlphaFoldDB" id="A0A139W9D0"/>
<dbReference type="InParanoid" id="A0A139W9D0"/>
<keyword evidence="3" id="KW-1185">Reference proteome</keyword>
<protein>
    <submittedName>
        <fullName evidence="2">Uncharacterized protein</fullName>
    </submittedName>
</protein>